<feature type="region of interest" description="Disordered" evidence="2">
    <location>
        <begin position="2045"/>
        <end position="2066"/>
    </location>
</feature>
<feature type="coiled-coil region" evidence="1">
    <location>
        <begin position="130"/>
        <end position="178"/>
    </location>
</feature>
<feature type="coiled-coil region" evidence="1">
    <location>
        <begin position="2886"/>
        <end position="2923"/>
    </location>
</feature>
<keyword evidence="1" id="KW-0175">Coiled coil</keyword>
<evidence type="ECO:0000313" key="4">
    <source>
        <dbReference type="Proteomes" id="UP001470230"/>
    </source>
</evidence>
<feature type="coiled-coil region" evidence="1">
    <location>
        <begin position="1973"/>
        <end position="2045"/>
    </location>
</feature>
<feature type="coiled-coil region" evidence="1">
    <location>
        <begin position="2643"/>
        <end position="2742"/>
    </location>
</feature>
<reference evidence="3 4" key="1">
    <citation type="submission" date="2024-04" db="EMBL/GenBank/DDBJ databases">
        <title>Tritrichomonas musculus Genome.</title>
        <authorList>
            <person name="Alves-Ferreira E."/>
            <person name="Grigg M."/>
            <person name="Lorenzi H."/>
            <person name="Galac M."/>
        </authorList>
    </citation>
    <scope>NUCLEOTIDE SEQUENCE [LARGE SCALE GENOMIC DNA]</scope>
    <source>
        <strain evidence="3 4">EAF2021</strain>
    </source>
</reference>
<organism evidence="3 4">
    <name type="scientific">Tritrichomonas musculus</name>
    <dbReference type="NCBI Taxonomy" id="1915356"/>
    <lineage>
        <taxon>Eukaryota</taxon>
        <taxon>Metamonada</taxon>
        <taxon>Parabasalia</taxon>
        <taxon>Tritrichomonadida</taxon>
        <taxon>Tritrichomonadidae</taxon>
        <taxon>Tritrichomonas</taxon>
    </lineage>
</organism>
<feature type="region of interest" description="Disordered" evidence="2">
    <location>
        <begin position="1392"/>
        <end position="1415"/>
    </location>
</feature>
<feature type="coiled-coil region" evidence="1">
    <location>
        <begin position="2139"/>
        <end position="2250"/>
    </location>
</feature>
<feature type="coiled-coil region" evidence="1">
    <location>
        <begin position="2771"/>
        <end position="2805"/>
    </location>
</feature>
<feature type="coiled-coil region" evidence="1">
    <location>
        <begin position="2337"/>
        <end position="2399"/>
    </location>
</feature>
<feature type="compositionally biased region" description="Basic and acidic residues" evidence="2">
    <location>
        <begin position="1398"/>
        <end position="1408"/>
    </location>
</feature>
<name>A0ABR2IJP0_9EUKA</name>
<comment type="caution">
    <text evidence="3">The sequence shown here is derived from an EMBL/GenBank/DDBJ whole genome shotgun (WGS) entry which is preliminary data.</text>
</comment>
<accession>A0ABR2IJP0</accession>
<feature type="coiled-coil region" evidence="1">
    <location>
        <begin position="1467"/>
        <end position="1494"/>
    </location>
</feature>
<gene>
    <name evidence="3" type="ORF">M9Y10_011570</name>
</gene>
<dbReference type="PANTHER" id="PTHR23159:SF31">
    <property type="entry name" value="CENTROSOME-ASSOCIATED PROTEIN CEP250 ISOFORM X1"/>
    <property type="match status" value="1"/>
</dbReference>
<sequence length="2924" mass="333837">MSKNDQDAPAFEDDTDLLISQLKSEIKSLQSQNSSSQDKIAEGISKVEEQLNIQSPENSNIYNLDLMDRILRVGSNVKSLHSQISNQIFDIFSRGLYDTDFLKDTLTTIQSELEGSAMLPLDDFEAQETLQNLRKIALEETSEIEILRKALKDSLMIHQDSESKIKSLRARIFNLEHQITFYIESNKNPGTNPENLEICSDDENSSELSPFALDIHANSLQIDPGPRTISRNKIRSASVRSRKFHKPHNSINPTTFEGVDHFSLSKVQQQEIESNFKDQIFQLNTSLSQCKTQIELDKQNEAKLKAKYDKLVQNYKILSKKFTKLTELNKQYKAKIKGLEDQLQHSKETIEKLQEPSQELVEKTEMIEKLKKELENTQVQIMNYDANLNKHKSGLSILKKKYEQTKQKSDSFMDQLSIIERYVFLNDTDQTPQIEGQNQSDRIIDRFGQLKSSLRKSTNQVEQYITFFLNIRQTVGLSNENLSNFDNSVKSETLFNKEINEQIRAIYKENEDYKALLEQIKATLGMTENKDCLIVKKIMNYLNENERVKSQLRNLLKSLGLSEINPESEEEVNSAIKQAEIIANENKRLKEQMNEVNQAVGVKSSTKIVEQINKINKESRQMKDALKAISKSLNINSDSLDNESDPSSTEKICSEIISAVQKQTQQHDEVRKTLGNDSSDFNELMKNLKTQLNENEILKSHLNSLRSTLGLSEFNITGSKTVEEQCAAIQAEVKQLKEVKEKLQNEMSSVKKSLGIKGQLESKEGGVTSRINSLNTENDRLKKQVQEMCDMLGIPNVTERSIGNEDKGNNIKDKISKLQRENEGMKEEIIKIAESIGIDTSKLKTATNIETLLKEAAHIQELIIKLRSDNNKLRNQNDIIRETLGLGRITEEELNSEKISEMNDKIKERTKTLQTQNNNLKEQNNKLTASNNKLRNQNDIIRETLGLGRITEEELNSDNISEMNEIIKKQAKTLQTQNDNLKEQNNKLREALGLPPIDYSKESSAASNSADKTESESSKEMISMIEKEREENSILKKELDNLYSALGINDKDIPANMTIEERCKLINNRLREVQEDKEELDTEMRALKKSLGIEDEENDETNKTDRINKSRSSAMIDQIQLMNKENSELKAELKKIRENLGLSTSEGEMKESASIFNKIDEVKNENQTLKEKVQEMCRLLGIPDFSEGHGEENEGANSINQIEKATNEIKKQLNDLQTRNNKLSSDNNKLRNQNDIIREALGLGRITEEELNSEKISEMNEIIKKQAITLQTQNDNLKEQNNKLREALGLPPIDYSKESSAASNSTEKSESDLASQNGINEMLKLVQNDKEENSLLKKQFDNLFNTLGISLPSENGETSLEDRCNKVNDEVKLLKENKEKLEAEMRALKQSLGIEDDKETKNSEEQKNKPSILDVVQNTTKENNEMKEQINIISSENDRLKKQVQEMCDMLGIPNVTERSIGNEDKGNNIKDKISKLQRENEGMKEEIIKIAESIGIDTSKLKTTTNIETLLKEATHIQELIIKLRSDNNKLRNQNDIIRETLGLGRITEEELNSEKISEMNDKIKERTKTLQTQNNNLKEQNNKLREALGLPPIDYSKTDITDKTHPEETKEKGIQEMISMIEKEREENSILKKELDNLYSALGINDKDIPANMTIEERCKLINNRLREVQEDKEELDTEMRALKKSLGIEDEENDETNKTDRINKSRSSAMIDQIQLMNKENSELKAELKKIRENLGLSTSEGEMKESASIFNKIDEVKNENQTLKEKVQEMCRLLGIPDFTEGHGEENEGPNNINQIEKATNEIKKQLNDLQTRNNKLSSDNNKLRNQNDIIREALGLGRITEEELNSEKISEMNEIIKKQVSTLQTQNDNLKEQNNKLTASNNKLRNQNDIIRETLGLGRITEEELNSDNISEMNEIIKKQAKTLQTQNDNLKEQNNKLREALGLPPIDYSKTDITDKTHPEETKEKGIQEMISMIEKEREENSILKKELDNLYSALGINDKDIPANMTIEERCKLINNRLREVQEDKEELDTEMRALKKSLGIEDESKNPSEQQQQGKKPSIIEVVETATKENDEMKDQLNKICEILGLSNKSKAGEILQSVQNQTDLFKSIQSVIKEGQKKGNLSNEEMLQAIVNMKKSVEEQTSMNQQKEKEINEIESLLQEEIESAGSQDSPRSSKSKIVRAIKRLKKNSQQLKKQLEASSHQHEQDKEELTLKLNEKQNELDDLKQKNIELQSKASGIMEERSSVINSIQSLISSPDSPKSPVYQKLNGISQEISNQQNVLGELIVDKEKWNKLEKFEEERTQIIDDLISEGLLQVQSRKDVNLPLLIQDILHERKEIQKQNEAAIQERSAVLGILDDGNENSNGIVNAFKKLQTQVSSDKERLDQLKKLLGIQGDDESDSFNEIVAAIKGLQKQLSSIRESLGLPPLREGVSGEKEGEIQVVSNLRKQMKEMQAKLEQSKKERDTILSSLGISASNYNASSDNLIDEIQHIKNEIDALRKERNEIQQSLVLFGDNQDHKNIVDSLKKFAQERQSVIKIIFDQEDSNESKRRKSPKSQTIVKSSPEVIDALEIIINNQTQVSKISLDNETQMKNIEKELNLLAKEFGIEFKQTKSLNSLDEKMRVIHGALKGRFDNLNEEAKSYKKHLQDYQDSIARVQKLLGIKENKNKGKFVNTAADLEAQIINFLKKTEEEQQNRSIGLEKKIAELEKKIDELMKELKALKSERRAALSILQIKDETDEELENVDDFILQLKSPLIAGLQKVTQDNQEQLSLIDKLKEHLTNAAKSLQSLSGERDSIMNALMPGGFSDSQTDHSINVLFKNLESLGIQISRQNDSMISVISEDSRIRLSESDSNPSLPRLRKRERPQRPQSHIVAALNTIRNQLENAQQELADKEIRIAELEDENEKLKIDK</sequence>
<feature type="compositionally biased region" description="Polar residues" evidence="2">
    <location>
        <begin position="1298"/>
        <end position="1316"/>
    </location>
</feature>
<evidence type="ECO:0000256" key="1">
    <source>
        <dbReference type="SAM" id="Coils"/>
    </source>
</evidence>
<feature type="region of interest" description="Disordered" evidence="2">
    <location>
        <begin position="994"/>
        <end position="1021"/>
    </location>
</feature>
<feature type="region of interest" description="Disordered" evidence="2">
    <location>
        <begin position="1288"/>
        <end position="1316"/>
    </location>
</feature>
<feature type="compositionally biased region" description="Basic and acidic residues" evidence="2">
    <location>
        <begin position="1011"/>
        <end position="1021"/>
    </location>
</feature>
<feature type="coiled-coil region" evidence="1">
    <location>
        <begin position="301"/>
        <end position="387"/>
    </location>
</feature>
<feature type="coiled-coil region" evidence="1">
    <location>
        <begin position="1616"/>
        <end position="1688"/>
    </location>
</feature>
<evidence type="ECO:0000256" key="2">
    <source>
        <dbReference type="SAM" id="MobiDB-lite"/>
    </source>
</evidence>
<feature type="coiled-coil region" evidence="1">
    <location>
        <begin position="719"/>
        <end position="994"/>
    </location>
</feature>
<feature type="coiled-coil region" evidence="1">
    <location>
        <begin position="1025"/>
        <end position="1090"/>
    </location>
</feature>
<feature type="coiled-coil region" evidence="1">
    <location>
        <begin position="496"/>
        <end position="599"/>
    </location>
</feature>
<evidence type="ECO:0000313" key="3">
    <source>
        <dbReference type="EMBL" id="KAK8863879.1"/>
    </source>
</evidence>
<dbReference type="PANTHER" id="PTHR23159">
    <property type="entry name" value="CENTROSOMAL PROTEIN 2"/>
    <property type="match status" value="1"/>
</dbReference>
<dbReference type="EMBL" id="JAPFFF010000017">
    <property type="protein sequence ID" value="KAK8863879.1"/>
    <property type="molecule type" value="Genomic_DNA"/>
</dbReference>
<feature type="coiled-coil region" evidence="1">
    <location>
        <begin position="1717"/>
        <end position="1949"/>
    </location>
</feature>
<evidence type="ECO:0008006" key="5">
    <source>
        <dbReference type="Google" id="ProtNLM"/>
    </source>
</evidence>
<proteinExistence type="predicted"/>
<protein>
    <recommendedName>
        <fullName evidence="5">Viral A-type inclusion protein</fullName>
    </recommendedName>
</protein>
<feature type="coiled-coil region" evidence="1">
    <location>
        <begin position="2445"/>
        <end position="2518"/>
    </location>
</feature>
<feature type="compositionally biased region" description="Basic and acidic residues" evidence="2">
    <location>
        <begin position="2045"/>
        <end position="2054"/>
    </location>
</feature>
<keyword evidence="4" id="KW-1185">Reference proteome</keyword>
<dbReference type="Proteomes" id="UP001470230">
    <property type="component" value="Unassembled WGS sequence"/>
</dbReference>
<feature type="coiled-coil region" evidence="1">
    <location>
        <begin position="1522"/>
        <end position="1592"/>
    </location>
</feature>
<feature type="region of interest" description="Disordered" evidence="2">
    <location>
        <begin position="2861"/>
        <end position="2882"/>
    </location>
</feature>